<evidence type="ECO:0000259" key="1">
    <source>
        <dbReference type="Pfam" id="PF12684"/>
    </source>
</evidence>
<accession>A0AB38YC17</accession>
<reference evidence="2" key="1">
    <citation type="submission" date="2022-07" db="EMBL/GenBank/DDBJ databases">
        <title>Complete genome sequence of Salinispirillum sp. LH10-3-1 capable of multiple carbohydrate inversion isolated from a soda lake.</title>
        <authorList>
            <person name="Liu J."/>
            <person name="Zhai Y."/>
            <person name="Zhang H."/>
            <person name="Yang H."/>
            <person name="Qu J."/>
            <person name="Li J."/>
        </authorList>
    </citation>
    <scope>NUCLEOTIDE SEQUENCE</scope>
    <source>
        <strain evidence="2">LH 10-3-1</strain>
    </source>
</reference>
<evidence type="ECO:0000313" key="2">
    <source>
        <dbReference type="EMBL" id="WLD56914.1"/>
    </source>
</evidence>
<dbReference type="AlphaFoldDB" id="A0AB38YC17"/>
<gene>
    <name evidence="2" type="ORF">NFC81_09235</name>
</gene>
<dbReference type="EMBL" id="CP101717">
    <property type="protein sequence ID" value="WLD56914.1"/>
    <property type="molecule type" value="Genomic_DNA"/>
</dbReference>
<dbReference type="Gene3D" id="3.90.320.10">
    <property type="match status" value="1"/>
</dbReference>
<sequence length="294" mass="33398">MTAQPINPFFAVPAAEEPIQKVDKPVLTPGFWKGVSNEAYHAAAGISKSGLDHVAHSPSTFEWARTAPVDEDKTVAFDMGTALHTLLLEPELFEKQFIIAPDFNRRTNQGKADEAAFLAEVESQGKIIMSAEEGRKLPIMRESVMAHPVARWIFERDGINESTIVWKDSITGELCRCRPDRILTGNHPVIVDVKKVDGLERFEKHVEEFRYHVQDAMYTDGYEQHFGARPTFLFLAVSSTVSAGRYAVDVVELPDDWKAAGYDLYRRDLHTYHACREADDWMHIRTLQRPRWAN</sequence>
<proteinExistence type="predicted"/>
<dbReference type="Pfam" id="PF12684">
    <property type="entry name" value="DUF3799"/>
    <property type="match status" value="1"/>
</dbReference>
<feature type="domain" description="Putative exodeoxyribonuclease 8 PDDEXK-like" evidence="1">
    <location>
        <begin position="49"/>
        <end position="281"/>
    </location>
</feature>
<dbReference type="RefSeq" id="WP_304994199.1">
    <property type="nucleotide sequence ID" value="NZ_CP101717.1"/>
</dbReference>
<name>A0AB38YC17_9GAMM</name>
<protein>
    <submittedName>
        <fullName evidence="2">PD-(D/E)XK nuclease-like domain-containing protein</fullName>
    </submittedName>
</protein>
<dbReference type="InterPro" id="IPR011604">
    <property type="entry name" value="PDDEXK-like_dom_sf"/>
</dbReference>
<organism evidence="2">
    <name type="scientific">Salinispirillum sp. LH 10-3-1</name>
    <dbReference type="NCBI Taxonomy" id="2952525"/>
    <lineage>
        <taxon>Bacteria</taxon>
        <taxon>Pseudomonadati</taxon>
        <taxon>Pseudomonadota</taxon>
        <taxon>Gammaproteobacteria</taxon>
        <taxon>Oceanospirillales</taxon>
        <taxon>Saccharospirillaceae</taxon>
        <taxon>Salinispirillum</taxon>
    </lineage>
</organism>
<dbReference type="InterPro" id="IPR024432">
    <property type="entry name" value="Put_RecE_PDDEXK-like_dom"/>
</dbReference>